<dbReference type="HOGENOM" id="CLU_860657_0_0_1"/>
<dbReference type="EMBL" id="KL142409">
    <property type="protein sequence ID" value="KDR68253.1"/>
    <property type="molecule type" value="Genomic_DNA"/>
</dbReference>
<organism evidence="3 4">
    <name type="scientific">Galerina marginata (strain CBS 339.88)</name>
    <dbReference type="NCBI Taxonomy" id="685588"/>
    <lineage>
        <taxon>Eukaryota</taxon>
        <taxon>Fungi</taxon>
        <taxon>Dikarya</taxon>
        <taxon>Basidiomycota</taxon>
        <taxon>Agaricomycotina</taxon>
        <taxon>Agaricomycetes</taxon>
        <taxon>Agaricomycetidae</taxon>
        <taxon>Agaricales</taxon>
        <taxon>Agaricineae</taxon>
        <taxon>Strophariaceae</taxon>
        <taxon>Galerina</taxon>
    </lineage>
</organism>
<evidence type="ECO:0000256" key="2">
    <source>
        <dbReference type="SAM" id="SignalP"/>
    </source>
</evidence>
<evidence type="ECO:0000256" key="1">
    <source>
        <dbReference type="SAM" id="MobiDB-lite"/>
    </source>
</evidence>
<gene>
    <name evidence="3" type="ORF">GALMADRAFT_1049138</name>
</gene>
<proteinExistence type="predicted"/>
<dbReference type="PROSITE" id="PS51257">
    <property type="entry name" value="PROKAR_LIPOPROTEIN"/>
    <property type="match status" value="1"/>
</dbReference>
<keyword evidence="2" id="KW-0732">Signal</keyword>
<sequence length="323" mass="34487">MQCPSSRPSMPFHLLLSALLGLLASCPSPPCGAACGSAVFFDQKQGKPKQVARPSLALGMGCKRRCRGNIFVCGLGVWGSSAAERRGRGGVGRVADAGAAGALLILPAGGHVREPAILRRKGRSEFGLDVYNYECKDYGALPSQPQDQLTVSVLCTSLDFARCTFASTPCLWRPSIIRLQARFNFLDSILAAAAQVAGLNPAPYPIYCFNARHCPAADHRIRASLEQPPRKKFRHVRGSGAGGKVRRRAGRGREGVEAGQGRGGLAADADVSGVLLILPARGRVREPAMIRRKRRTAGEVCVRFVGAWGNSATRSRRNGVGSW</sequence>
<dbReference type="AlphaFoldDB" id="A0A067SN88"/>
<evidence type="ECO:0000313" key="3">
    <source>
        <dbReference type="EMBL" id="KDR68253.1"/>
    </source>
</evidence>
<accession>A0A067SN88</accession>
<keyword evidence="4" id="KW-1185">Reference proteome</keyword>
<evidence type="ECO:0000313" key="4">
    <source>
        <dbReference type="Proteomes" id="UP000027222"/>
    </source>
</evidence>
<feature type="signal peptide" evidence="2">
    <location>
        <begin position="1"/>
        <end position="33"/>
    </location>
</feature>
<reference evidence="4" key="1">
    <citation type="journal article" date="2014" name="Proc. Natl. Acad. Sci. U.S.A.">
        <title>Extensive sampling of basidiomycete genomes demonstrates inadequacy of the white-rot/brown-rot paradigm for wood decay fungi.</title>
        <authorList>
            <person name="Riley R."/>
            <person name="Salamov A.A."/>
            <person name="Brown D.W."/>
            <person name="Nagy L.G."/>
            <person name="Floudas D."/>
            <person name="Held B.W."/>
            <person name="Levasseur A."/>
            <person name="Lombard V."/>
            <person name="Morin E."/>
            <person name="Otillar R."/>
            <person name="Lindquist E.A."/>
            <person name="Sun H."/>
            <person name="LaButti K.M."/>
            <person name="Schmutz J."/>
            <person name="Jabbour D."/>
            <person name="Luo H."/>
            <person name="Baker S.E."/>
            <person name="Pisabarro A.G."/>
            <person name="Walton J.D."/>
            <person name="Blanchette R.A."/>
            <person name="Henrissat B."/>
            <person name="Martin F."/>
            <person name="Cullen D."/>
            <person name="Hibbett D.S."/>
            <person name="Grigoriev I.V."/>
        </authorList>
    </citation>
    <scope>NUCLEOTIDE SEQUENCE [LARGE SCALE GENOMIC DNA]</scope>
    <source>
        <strain evidence="4">CBS 339.88</strain>
    </source>
</reference>
<dbReference type="Proteomes" id="UP000027222">
    <property type="component" value="Unassembled WGS sequence"/>
</dbReference>
<feature type="region of interest" description="Disordered" evidence="1">
    <location>
        <begin position="231"/>
        <end position="263"/>
    </location>
</feature>
<protein>
    <submittedName>
        <fullName evidence="3">Uncharacterized protein</fullName>
    </submittedName>
</protein>
<feature type="chain" id="PRO_5001648516" evidence="2">
    <location>
        <begin position="34"/>
        <end position="323"/>
    </location>
</feature>
<name>A0A067SN88_GALM3</name>